<dbReference type="PANTHER" id="PTHR13932:SF6">
    <property type="entry name" value="OXYGEN-INDEPENDENT COPROPORPHYRINOGEN III OXIDASE"/>
    <property type="match status" value="1"/>
</dbReference>
<proteinExistence type="inferred from homology"/>
<keyword evidence="5 14" id="KW-0004">4Fe-4S</keyword>
<evidence type="ECO:0000256" key="5">
    <source>
        <dbReference type="ARBA" id="ARBA00022485"/>
    </source>
</evidence>
<dbReference type="Gene3D" id="3.20.20.70">
    <property type="entry name" value="Aldolase class I"/>
    <property type="match status" value="1"/>
</dbReference>
<evidence type="ECO:0000256" key="6">
    <source>
        <dbReference type="ARBA" id="ARBA00022490"/>
    </source>
</evidence>
<comment type="subcellular location">
    <subcellularLocation>
        <location evidence="1 14">Cytoplasm</location>
    </subcellularLocation>
</comment>
<comment type="similarity">
    <text evidence="3 14">Belongs to the anaerobic coproporphyrinogen-III oxidase family.</text>
</comment>
<feature type="binding site" evidence="15">
    <location>
        <begin position="78"/>
        <end position="80"/>
    </location>
    <ligand>
        <name>S-adenosyl-L-methionine</name>
        <dbReference type="ChEBI" id="CHEBI:59789"/>
        <label>2</label>
    </ligand>
</feature>
<evidence type="ECO:0000256" key="3">
    <source>
        <dbReference type="ARBA" id="ARBA00005493"/>
    </source>
</evidence>
<keyword evidence="10 14" id="KW-0408">Iron</keyword>
<comment type="caution">
    <text evidence="19">The sequence shown here is derived from an EMBL/GenBank/DDBJ whole genome shotgun (WGS) entry which is preliminary data.</text>
</comment>
<comment type="subunit">
    <text evidence="4">Monomer.</text>
</comment>
<dbReference type="RefSeq" id="WP_161431239.1">
    <property type="nucleotide sequence ID" value="NZ_WUTT01000001.1"/>
</dbReference>
<keyword evidence="7 14" id="KW-0949">S-adenosyl-L-methionine</keyword>
<organism evidence="19 20">
    <name type="scientific">Halomonas alimentaria</name>
    <dbReference type="NCBI Taxonomy" id="147248"/>
    <lineage>
        <taxon>Bacteria</taxon>
        <taxon>Pseudomonadati</taxon>
        <taxon>Pseudomonadota</taxon>
        <taxon>Gammaproteobacteria</taxon>
        <taxon>Oceanospirillales</taxon>
        <taxon>Halomonadaceae</taxon>
        <taxon>Halomonas</taxon>
    </lineage>
</organism>
<dbReference type="Proteomes" id="UP000487929">
    <property type="component" value="Unassembled WGS sequence"/>
</dbReference>
<dbReference type="InterPro" id="IPR034505">
    <property type="entry name" value="Coproporphyrinogen-III_oxidase"/>
</dbReference>
<dbReference type="InterPro" id="IPR007197">
    <property type="entry name" value="rSAM"/>
</dbReference>
<feature type="binding site" evidence="15">
    <location>
        <position position="158"/>
    </location>
    <ligand>
        <name>S-adenosyl-L-methionine</name>
        <dbReference type="ChEBI" id="CHEBI:59789"/>
        <label>1</label>
    </ligand>
</feature>
<dbReference type="InterPro" id="IPR004558">
    <property type="entry name" value="Coprogen_oxidase_HemN"/>
</dbReference>
<keyword evidence="8 14" id="KW-0479">Metal-binding</keyword>
<dbReference type="EMBL" id="WUTT01000001">
    <property type="protein sequence ID" value="NAW33909.1"/>
    <property type="molecule type" value="Genomic_DNA"/>
</dbReference>
<evidence type="ECO:0000256" key="9">
    <source>
        <dbReference type="ARBA" id="ARBA00023002"/>
    </source>
</evidence>
<evidence type="ECO:0000256" key="13">
    <source>
        <dbReference type="ARBA" id="ARBA00048321"/>
    </source>
</evidence>
<evidence type="ECO:0000313" key="20">
    <source>
        <dbReference type="Proteomes" id="UP000487929"/>
    </source>
</evidence>
<evidence type="ECO:0000256" key="4">
    <source>
        <dbReference type="ARBA" id="ARBA00011245"/>
    </source>
</evidence>
<evidence type="ECO:0000313" key="19">
    <source>
        <dbReference type="EMBL" id="NAW33909.1"/>
    </source>
</evidence>
<feature type="binding site" evidence="15">
    <location>
        <position position="123"/>
    </location>
    <ligand>
        <name>S-adenosyl-L-methionine</name>
        <dbReference type="ChEBI" id="CHEBI:59789"/>
        <label>1</label>
    </ligand>
</feature>
<dbReference type="PIRSF" id="PIRSF000167">
    <property type="entry name" value="HemN"/>
    <property type="match status" value="1"/>
</dbReference>
<evidence type="ECO:0000256" key="2">
    <source>
        <dbReference type="ARBA" id="ARBA00004785"/>
    </source>
</evidence>
<feature type="binding site" evidence="15">
    <location>
        <position position="185"/>
    </location>
    <ligand>
        <name>S-adenosyl-L-methionine</name>
        <dbReference type="ChEBI" id="CHEBI:59789"/>
        <label>2</label>
    </ligand>
</feature>
<evidence type="ECO:0000256" key="12">
    <source>
        <dbReference type="ARBA" id="ARBA00023244"/>
    </source>
</evidence>
<dbReference type="SUPFAM" id="SSF102114">
    <property type="entry name" value="Radical SAM enzymes"/>
    <property type="match status" value="1"/>
</dbReference>
<dbReference type="Pfam" id="PF04055">
    <property type="entry name" value="Radical_SAM"/>
    <property type="match status" value="1"/>
</dbReference>
<dbReference type="GO" id="GO:0046872">
    <property type="term" value="F:metal ion binding"/>
    <property type="evidence" value="ECO:0007669"/>
    <property type="project" value="UniProtKB-KW"/>
</dbReference>
<dbReference type="GO" id="GO:0006782">
    <property type="term" value="P:protoporphyrinogen IX biosynthetic process"/>
    <property type="evidence" value="ECO:0007669"/>
    <property type="project" value="UniProtKB-UniPathway"/>
</dbReference>
<name>A0A7X4W3Z8_9GAMM</name>
<feature type="region of interest" description="Disordered" evidence="17">
    <location>
        <begin position="1"/>
        <end position="24"/>
    </location>
</feature>
<evidence type="ECO:0000259" key="18">
    <source>
        <dbReference type="PROSITE" id="PS51918"/>
    </source>
</evidence>
<dbReference type="AlphaFoldDB" id="A0A7X4W3Z8"/>
<dbReference type="InterPro" id="IPR006638">
    <property type="entry name" value="Elp3/MiaA/NifB-like_rSAM"/>
</dbReference>
<feature type="binding site" evidence="16">
    <location>
        <position position="76"/>
    </location>
    <ligand>
        <name>[4Fe-4S] cluster</name>
        <dbReference type="ChEBI" id="CHEBI:49883"/>
        <note>4Fe-4S-S-AdoMet</note>
    </ligand>
</feature>
<evidence type="ECO:0000256" key="8">
    <source>
        <dbReference type="ARBA" id="ARBA00022723"/>
    </source>
</evidence>
<keyword evidence="6 14" id="KW-0963">Cytoplasm</keyword>
<comment type="cofactor">
    <cofactor evidence="14 16">
        <name>[4Fe-4S] cluster</name>
        <dbReference type="ChEBI" id="CHEBI:49883"/>
    </cofactor>
    <text evidence="14 16">Binds 1 [4Fe-4S] cluster. The cluster is coordinated with 3 cysteines and an exchangeable S-adenosyl-L-methionine.</text>
</comment>
<evidence type="ECO:0000256" key="7">
    <source>
        <dbReference type="ARBA" id="ARBA00022691"/>
    </source>
</evidence>
<feature type="binding site" evidence="16">
    <location>
        <position position="72"/>
    </location>
    <ligand>
        <name>[4Fe-4S] cluster</name>
        <dbReference type="ChEBI" id="CHEBI:49883"/>
        <note>4Fe-4S-S-AdoMet</note>
    </ligand>
</feature>
<evidence type="ECO:0000256" key="17">
    <source>
        <dbReference type="SAM" id="MobiDB-lite"/>
    </source>
</evidence>
<dbReference type="SMART" id="SM00729">
    <property type="entry name" value="Elp3"/>
    <property type="match status" value="1"/>
</dbReference>
<comment type="catalytic activity">
    <reaction evidence="13 14">
        <text>coproporphyrinogen III + 2 S-adenosyl-L-methionine = protoporphyrinogen IX + 2 5'-deoxyadenosine + 2 L-methionine + 2 CO2</text>
        <dbReference type="Rhea" id="RHEA:15425"/>
        <dbReference type="ChEBI" id="CHEBI:16526"/>
        <dbReference type="ChEBI" id="CHEBI:17319"/>
        <dbReference type="ChEBI" id="CHEBI:57307"/>
        <dbReference type="ChEBI" id="CHEBI:57309"/>
        <dbReference type="ChEBI" id="CHEBI:57844"/>
        <dbReference type="ChEBI" id="CHEBI:59789"/>
        <dbReference type="EC" id="1.3.98.3"/>
    </reaction>
</comment>
<keyword evidence="9 14" id="KW-0560">Oxidoreductase</keyword>
<dbReference type="SFLD" id="SFLDG01065">
    <property type="entry name" value="anaerobic_coproporphyrinogen-I"/>
    <property type="match status" value="1"/>
</dbReference>
<keyword evidence="20" id="KW-1185">Reference proteome</keyword>
<accession>A0A7X4W3Z8</accession>
<dbReference type="EC" id="1.3.98.3" evidence="14"/>
<protein>
    <recommendedName>
        <fullName evidence="14">Coproporphyrinogen-III oxidase</fullName>
        <ecNumber evidence="14">1.3.98.3</ecNumber>
    </recommendedName>
</protein>
<dbReference type="GO" id="GO:0051989">
    <property type="term" value="F:coproporphyrinogen dehydrogenase activity"/>
    <property type="evidence" value="ECO:0007669"/>
    <property type="project" value="UniProtKB-EC"/>
</dbReference>
<dbReference type="OrthoDB" id="9808022at2"/>
<dbReference type="PANTHER" id="PTHR13932">
    <property type="entry name" value="COPROPORPHYRINIGEN III OXIDASE"/>
    <property type="match status" value="1"/>
</dbReference>
<dbReference type="GO" id="GO:0051539">
    <property type="term" value="F:4 iron, 4 sulfur cluster binding"/>
    <property type="evidence" value="ECO:0007669"/>
    <property type="project" value="UniProtKB-KW"/>
</dbReference>
<dbReference type="CDD" id="cd01335">
    <property type="entry name" value="Radical_SAM"/>
    <property type="match status" value="1"/>
</dbReference>
<gene>
    <name evidence="19" type="ORF">GRB96_05690</name>
</gene>
<dbReference type="GO" id="GO:0005737">
    <property type="term" value="C:cytoplasm"/>
    <property type="evidence" value="ECO:0007669"/>
    <property type="project" value="UniProtKB-SubCell"/>
</dbReference>
<reference evidence="19 20" key="1">
    <citation type="submission" date="2019-12" db="EMBL/GenBank/DDBJ databases">
        <title>Draft genome sequencing of Halomonas alimentaria DSM 15356.</title>
        <authorList>
            <person name="Pandiyan K."/>
            <person name="Kushwaha P."/>
            <person name="Gowdham M."/>
            <person name="Chakdar H."/>
            <person name="Singh A."/>
            <person name="Kumar M."/>
            <person name="Saxena A.K."/>
        </authorList>
    </citation>
    <scope>NUCLEOTIDE SEQUENCE [LARGE SCALE GENOMIC DNA]</scope>
    <source>
        <strain evidence="19 20">DSM 15356</strain>
    </source>
</reference>
<dbReference type="InterPro" id="IPR013785">
    <property type="entry name" value="Aldolase_TIM"/>
</dbReference>
<feature type="binding site" evidence="15">
    <location>
        <begin position="124"/>
        <end position="125"/>
    </location>
    <ligand>
        <name>S-adenosyl-L-methionine</name>
        <dbReference type="ChEBI" id="CHEBI:59789"/>
        <label>2</label>
    </ligand>
</feature>
<dbReference type="UniPathway" id="UPA00251">
    <property type="reaction ID" value="UER00323"/>
</dbReference>
<dbReference type="PROSITE" id="PS51918">
    <property type="entry name" value="RADICAL_SAM"/>
    <property type="match status" value="1"/>
</dbReference>
<feature type="domain" description="Radical SAM core" evidence="18">
    <location>
        <begin position="55"/>
        <end position="293"/>
    </location>
</feature>
<evidence type="ECO:0000256" key="10">
    <source>
        <dbReference type="ARBA" id="ARBA00023004"/>
    </source>
</evidence>
<evidence type="ECO:0000256" key="1">
    <source>
        <dbReference type="ARBA" id="ARBA00004496"/>
    </source>
</evidence>
<evidence type="ECO:0000256" key="14">
    <source>
        <dbReference type="PIRNR" id="PIRNR000167"/>
    </source>
</evidence>
<evidence type="ECO:0000256" key="11">
    <source>
        <dbReference type="ARBA" id="ARBA00023014"/>
    </source>
</evidence>
<sequence length="446" mass="48546">MSVHAKRTAFQGASRPPREPLSGAGDLVSATEVAYPAPHHYHEGVGAPELESALADRPAAASLAVKVRLPFCRHACRFCASQCVPSHDSRQAEPYLSRLDREMVLARRRLSGLPPVSRLHWGGGTPAFLALDQMSDLFDRLDARLGLSAARDRDFSIELDPREADMLTLRHLQALGFNRLSLGVQELDSRVQQAINRIQPRALTEALVDEADRLGFRELTLSLMLGLPFQTPQGLADTLEQVLGMAPARIRLHRYDHRPERHLAQRAIHRDWLPDAATRRRLLTEARAHLDAAGYVHIGLGLFARRDDRLAQARASGNLGHGPLGFTQGPAGDLLGLGMGAHSRIGELWVRNADTLAGYEGALDASRLPTACGIRLTPDQQHHQATLEALLCSRSIDPATLSTGADLEALCTEGLVDLSGGRMALTAEGHWQLPRILEALAPPPGP</sequence>
<keyword evidence="11 14" id="KW-0411">Iron-sulfur</keyword>
<feature type="binding site" evidence="15">
    <location>
        <position position="197"/>
    </location>
    <ligand>
        <name>S-adenosyl-L-methionine</name>
        <dbReference type="ChEBI" id="CHEBI:59789"/>
        <label>2</label>
    </ligand>
</feature>
<evidence type="ECO:0000256" key="15">
    <source>
        <dbReference type="PIRSR" id="PIRSR000167-1"/>
    </source>
</evidence>
<evidence type="ECO:0000256" key="16">
    <source>
        <dbReference type="PIRSR" id="PIRSR000167-2"/>
    </source>
</evidence>
<dbReference type="InterPro" id="IPR058240">
    <property type="entry name" value="rSAM_sf"/>
</dbReference>
<dbReference type="SFLD" id="SFLDS00029">
    <property type="entry name" value="Radical_SAM"/>
    <property type="match status" value="1"/>
</dbReference>
<dbReference type="GO" id="GO:0004109">
    <property type="term" value="F:coproporphyrinogen oxidase activity"/>
    <property type="evidence" value="ECO:0007669"/>
    <property type="project" value="InterPro"/>
</dbReference>
<keyword evidence="12 14" id="KW-0627">Porphyrin biosynthesis</keyword>
<feature type="binding site" evidence="16">
    <location>
        <position position="79"/>
    </location>
    <ligand>
        <name>[4Fe-4S] cluster</name>
        <dbReference type="ChEBI" id="CHEBI:49883"/>
        <note>4Fe-4S-S-AdoMet</note>
    </ligand>
</feature>
<comment type="pathway">
    <text evidence="2 14">Porphyrin-containing compound metabolism; protoporphyrin-IX biosynthesis; protoporphyrinogen-IX from coproporphyrinogen-III (AdoMet route): step 1/1.</text>
</comment>